<sequence length="295" mass="33461">MHGDDVRRALTPEKEMVAAEEHGRLANSHKSFTVLFRFAGFKWINLKITHGNVQTGLPKLFIAQSGQQRKVQFPDGPPVSRSSLAIAVAFIRLAFLEARSFGGWTNLLSYLTCEIFFWCWRWRHLSQWCPASRGSKQGSIKEGQFCCWFMPVPFAQRPSADLHLYIMRSTPFQPTVPVPASKQIVEHSHPTAPCLNGGEQGISVCISLAALGWRIDCAGNACYHNSIVLFRFFRLWEDEGPSKLYSLYLRYSDPSDGQSLALSFLPLLRQTPLCEVIEAHSQQRIIRHESCIQYT</sequence>
<evidence type="ECO:0000313" key="1">
    <source>
        <dbReference type="EMBL" id="KAA8898854.1"/>
    </source>
</evidence>
<dbReference type="EMBL" id="VXIS01000177">
    <property type="protein sequence ID" value="KAA8898854.1"/>
    <property type="molecule type" value="Genomic_DNA"/>
</dbReference>
<reference evidence="1 2" key="1">
    <citation type="submission" date="2019-09" db="EMBL/GenBank/DDBJ databases">
        <title>Draft genome of the ectomycorrhizal ascomycete Sphaerosporella brunnea.</title>
        <authorList>
            <consortium name="DOE Joint Genome Institute"/>
            <person name="Benucci G.M."/>
            <person name="Marozzi G."/>
            <person name="Antonielli L."/>
            <person name="Sanchez S."/>
            <person name="Marco P."/>
            <person name="Wang X."/>
            <person name="Falini L.B."/>
            <person name="Barry K."/>
            <person name="Haridas S."/>
            <person name="Lipzen A."/>
            <person name="Labutti K."/>
            <person name="Grigoriev I.V."/>
            <person name="Murat C."/>
            <person name="Martin F."/>
            <person name="Albertini E."/>
            <person name="Donnini D."/>
            <person name="Bonito G."/>
        </authorList>
    </citation>
    <scope>NUCLEOTIDE SEQUENCE [LARGE SCALE GENOMIC DNA]</scope>
    <source>
        <strain evidence="1 2">Sb_GMNB300</strain>
    </source>
</reference>
<accession>A0A5J5EPT3</accession>
<keyword evidence="2" id="KW-1185">Reference proteome</keyword>
<proteinExistence type="predicted"/>
<dbReference type="InParanoid" id="A0A5J5EPT3"/>
<gene>
    <name evidence="1" type="ORF">FN846DRAFT_196957</name>
</gene>
<protein>
    <submittedName>
        <fullName evidence="1">Uncharacterized protein</fullName>
    </submittedName>
</protein>
<dbReference type="Proteomes" id="UP000326924">
    <property type="component" value="Unassembled WGS sequence"/>
</dbReference>
<organism evidence="1 2">
    <name type="scientific">Sphaerosporella brunnea</name>
    <dbReference type="NCBI Taxonomy" id="1250544"/>
    <lineage>
        <taxon>Eukaryota</taxon>
        <taxon>Fungi</taxon>
        <taxon>Dikarya</taxon>
        <taxon>Ascomycota</taxon>
        <taxon>Pezizomycotina</taxon>
        <taxon>Pezizomycetes</taxon>
        <taxon>Pezizales</taxon>
        <taxon>Pyronemataceae</taxon>
        <taxon>Sphaerosporella</taxon>
    </lineage>
</organism>
<dbReference type="AlphaFoldDB" id="A0A5J5EPT3"/>
<evidence type="ECO:0000313" key="2">
    <source>
        <dbReference type="Proteomes" id="UP000326924"/>
    </source>
</evidence>
<name>A0A5J5EPT3_9PEZI</name>
<comment type="caution">
    <text evidence="1">The sequence shown here is derived from an EMBL/GenBank/DDBJ whole genome shotgun (WGS) entry which is preliminary data.</text>
</comment>